<dbReference type="InterPro" id="IPR015010">
    <property type="entry name" value="TERF2IP_Myb"/>
</dbReference>
<comment type="subcellular location">
    <subcellularLocation>
        <location evidence="5">Nucleus</location>
    </subcellularLocation>
    <subcellularLocation>
        <location evidence="5">Chromosome</location>
        <location evidence="5">Telomere</location>
    </subcellularLocation>
</comment>
<evidence type="ECO:0000256" key="5">
    <source>
        <dbReference type="RuleBase" id="RU367107"/>
    </source>
</evidence>
<evidence type="ECO:0000256" key="1">
    <source>
        <dbReference type="ARBA" id="ARBA00010467"/>
    </source>
</evidence>
<evidence type="ECO:0000313" key="7">
    <source>
        <dbReference type="EMBL" id="CAD7413697.1"/>
    </source>
</evidence>
<keyword evidence="4 5" id="KW-0539">Nucleus</keyword>
<proteinExistence type="inferred from homology"/>
<comment type="subunit">
    <text evidence="5">Homodimer.</text>
</comment>
<comment type="similarity">
    <text evidence="1 5">Belongs to the RAP1 family.</text>
</comment>
<reference evidence="7" key="1">
    <citation type="submission" date="2020-11" db="EMBL/GenBank/DDBJ databases">
        <authorList>
            <person name="Tran Van P."/>
        </authorList>
    </citation>
    <scope>NUCLEOTIDE SEQUENCE</scope>
</reference>
<dbReference type="GO" id="GO:0010833">
    <property type="term" value="P:telomere maintenance via telomere lengthening"/>
    <property type="evidence" value="ECO:0007669"/>
    <property type="project" value="UniProtKB-UniRule"/>
</dbReference>
<organism evidence="7">
    <name type="scientific">Timema poppense</name>
    <name type="common">Walking stick</name>
    <dbReference type="NCBI Taxonomy" id="170557"/>
    <lineage>
        <taxon>Eukaryota</taxon>
        <taxon>Metazoa</taxon>
        <taxon>Ecdysozoa</taxon>
        <taxon>Arthropoda</taxon>
        <taxon>Hexapoda</taxon>
        <taxon>Insecta</taxon>
        <taxon>Pterygota</taxon>
        <taxon>Neoptera</taxon>
        <taxon>Polyneoptera</taxon>
        <taxon>Phasmatodea</taxon>
        <taxon>Timematodea</taxon>
        <taxon>Timematoidea</taxon>
        <taxon>Timematidae</taxon>
        <taxon>Timema</taxon>
    </lineage>
</organism>
<dbReference type="AlphaFoldDB" id="A0A7R9DFD4"/>
<dbReference type="EMBL" id="OD007119">
    <property type="protein sequence ID" value="CAD7413697.1"/>
    <property type="molecule type" value="Genomic_DNA"/>
</dbReference>
<keyword evidence="5" id="KW-0804">Transcription</keyword>
<dbReference type="PANTHER" id="PTHR16466">
    <property type="entry name" value="TELOMERE REPEAT-BINDING FACTOR 2-INTERACTING PROTEIN 1"/>
    <property type="match status" value="1"/>
</dbReference>
<evidence type="ECO:0000256" key="2">
    <source>
        <dbReference type="ARBA" id="ARBA00022454"/>
    </source>
</evidence>
<keyword evidence="3 5" id="KW-0779">Telomere</keyword>
<comment type="function">
    <text evidence="5">Acts both as a regulator of telomere function and as a transcription regulator. Involved in the regulation of telomere length and protection as a component of the shelterin complex (telosome). Does not bind DNA directly: recruited to telomeric double-stranded 5'-TTAGGG-3' repeats via its interaction with terf2. Independently of its function in telomeres, also acts as a transcription regulator: recruited to extratelomeric 5'-TTAGGG-3' sites via its association with terf2 or other factors, and regulates gene expression.</text>
</comment>
<gene>
    <name evidence="7" type="ORF">TPSB3V08_LOCUS9191</name>
</gene>
<protein>
    <recommendedName>
        <fullName evidence="5">Telomeric repeat-binding factor 2-interacting protein 1</fullName>
        <shortName evidence="5">TERF2-interacting telomeric protein 1</shortName>
    </recommendedName>
    <alternativeName>
        <fullName evidence="5">Repressor/activator protein 1 homolog</fullName>
    </alternativeName>
</protein>
<keyword evidence="5" id="KW-0805">Transcription regulation</keyword>
<accession>A0A7R9DFD4</accession>
<feature type="domain" description="TERF2-interacting telomeric protein 1 Myb" evidence="6">
    <location>
        <begin position="242"/>
        <end position="294"/>
    </location>
</feature>
<evidence type="ECO:0000259" key="6">
    <source>
        <dbReference type="Pfam" id="PF08914"/>
    </source>
</evidence>
<sequence length="314" mass="35889">MEPGASGVSEHNTRTTLSILPSCQVLKTTPVVFPSISTEFLTSDLKSGDKNNPLSIEETNNYWDKITTCTRGSGEVVSVAGPYTIPLISPDMQLNKQSQFKPEFNFRDILEKKITWSEARSRWKIDDINLDQNPLPQTLCSVKPENSPALDWNRDFANIRTLYLLISINPVYRGFDYGTTNSYIVHWSGPAPLTLVRSGSSYIGPVRLLLHWSGPAPLTLVWPGSSYIGPVRLLLHCTNRSYSLKEEQTILKYIADNNMYDKVKGRQMWQFMASSRGINKRTWQSLKEHYIKSMIPRIDSFDLTKEEKNKFMWK</sequence>
<dbReference type="GO" id="GO:0070187">
    <property type="term" value="C:shelterin complex"/>
    <property type="evidence" value="ECO:0007669"/>
    <property type="project" value="TreeGrafter"/>
</dbReference>
<evidence type="ECO:0000256" key="4">
    <source>
        <dbReference type="ARBA" id="ARBA00023242"/>
    </source>
</evidence>
<keyword evidence="2 5" id="KW-0158">Chromosome</keyword>
<dbReference type="GO" id="GO:0042162">
    <property type="term" value="F:telomeric DNA binding"/>
    <property type="evidence" value="ECO:0007669"/>
    <property type="project" value="TreeGrafter"/>
</dbReference>
<dbReference type="Pfam" id="PF08914">
    <property type="entry name" value="Myb_Rap1"/>
    <property type="match status" value="1"/>
</dbReference>
<dbReference type="InterPro" id="IPR039595">
    <property type="entry name" value="TE2IP/Rap1"/>
</dbReference>
<dbReference type="Gene3D" id="1.10.10.60">
    <property type="entry name" value="Homeodomain-like"/>
    <property type="match status" value="1"/>
</dbReference>
<dbReference type="GO" id="GO:0006355">
    <property type="term" value="P:regulation of DNA-templated transcription"/>
    <property type="evidence" value="ECO:0007669"/>
    <property type="project" value="UniProtKB-UniRule"/>
</dbReference>
<dbReference type="PANTHER" id="PTHR16466:SF6">
    <property type="entry name" value="TELOMERIC REPEAT-BINDING FACTOR 2-INTERACTING PROTEIN 1"/>
    <property type="match status" value="1"/>
</dbReference>
<dbReference type="SUPFAM" id="SSF46689">
    <property type="entry name" value="Homeodomain-like"/>
    <property type="match status" value="1"/>
</dbReference>
<evidence type="ECO:0000256" key="3">
    <source>
        <dbReference type="ARBA" id="ARBA00022895"/>
    </source>
</evidence>
<name>A0A7R9DFD4_TIMPO</name>
<dbReference type="GO" id="GO:0031848">
    <property type="term" value="P:protection from non-homologous end joining at telomere"/>
    <property type="evidence" value="ECO:0007669"/>
    <property type="project" value="TreeGrafter"/>
</dbReference>
<dbReference type="InterPro" id="IPR009057">
    <property type="entry name" value="Homeodomain-like_sf"/>
</dbReference>
<keyword evidence="5" id="KW-0010">Activator</keyword>